<proteinExistence type="predicted"/>
<dbReference type="EMBL" id="OU503039">
    <property type="protein sequence ID" value="CAI9759274.1"/>
    <property type="molecule type" value="Genomic_DNA"/>
</dbReference>
<dbReference type="Proteomes" id="UP000834106">
    <property type="component" value="Chromosome 4"/>
</dbReference>
<dbReference type="AlphaFoldDB" id="A0AAD1YYF4"/>
<name>A0AAD1YYF4_9LAMI</name>
<accession>A0AAD1YYF4</accession>
<dbReference type="Pfam" id="PF06424">
    <property type="entry name" value="PRP1_N"/>
    <property type="match status" value="1"/>
</dbReference>
<gene>
    <name evidence="3" type="ORF">FPE_LOCUS6704</name>
</gene>
<feature type="region of interest" description="Disordered" evidence="1">
    <location>
        <begin position="1"/>
        <end position="20"/>
    </location>
</feature>
<dbReference type="GO" id="GO:0000398">
    <property type="term" value="P:mRNA splicing, via spliceosome"/>
    <property type="evidence" value="ECO:0007669"/>
    <property type="project" value="InterPro"/>
</dbReference>
<reference evidence="3" key="1">
    <citation type="submission" date="2023-05" db="EMBL/GenBank/DDBJ databases">
        <authorList>
            <person name="Huff M."/>
        </authorList>
    </citation>
    <scope>NUCLEOTIDE SEQUENCE</scope>
</reference>
<feature type="domain" description="PRP1 splicing factor N-terminal" evidence="2">
    <location>
        <begin position="3"/>
        <end position="65"/>
    </location>
</feature>
<keyword evidence="4" id="KW-1185">Reference proteome</keyword>
<organism evidence="3 4">
    <name type="scientific">Fraxinus pennsylvanica</name>
    <dbReference type="NCBI Taxonomy" id="56036"/>
    <lineage>
        <taxon>Eukaryota</taxon>
        <taxon>Viridiplantae</taxon>
        <taxon>Streptophyta</taxon>
        <taxon>Embryophyta</taxon>
        <taxon>Tracheophyta</taxon>
        <taxon>Spermatophyta</taxon>
        <taxon>Magnoliopsida</taxon>
        <taxon>eudicotyledons</taxon>
        <taxon>Gunneridae</taxon>
        <taxon>Pentapetalae</taxon>
        <taxon>asterids</taxon>
        <taxon>lamiids</taxon>
        <taxon>Lamiales</taxon>
        <taxon>Oleaceae</taxon>
        <taxon>Oleeae</taxon>
        <taxon>Fraxinus</taxon>
    </lineage>
</organism>
<evidence type="ECO:0000259" key="2">
    <source>
        <dbReference type="Pfam" id="PF06424"/>
    </source>
</evidence>
<protein>
    <recommendedName>
        <fullName evidence="2">PRP1 splicing factor N-terminal domain-containing protein</fullName>
    </recommendedName>
</protein>
<evidence type="ECO:0000313" key="3">
    <source>
        <dbReference type="EMBL" id="CAI9759274.1"/>
    </source>
</evidence>
<evidence type="ECO:0000256" key="1">
    <source>
        <dbReference type="SAM" id="MobiDB-lite"/>
    </source>
</evidence>
<sequence>MEATDQRMDSRRKDRRGERLKQEIEKYCTSNPKEYLVKSLNLRKLHKLSSQECESIPEIGDYSLRNKKKRFKIFVAVPDILLEKARHEKEHVTGLDLKSRATSRTKTQWVQTPITNLTAVGEGRGIVLSSKLDRLSNSIFGLTMVDP</sequence>
<dbReference type="InterPro" id="IPR010491">
    <property type="entry name" value="PRP1_N"/>
</dbReference>
<evidence type="ECO:0000313" key="4">
    <source>
        <dbReference type="Proteomes" id="UP000834106"/>
    </source>
</evidence>